<dbReference type="Proteomes" id="UP000196640">
    <property type="component" value="Unassembled WGS sequence"/>
</dbReference>
<evidence type="ECO:0000256" key="4">
    <source>
        <dbReference type="ARBA" id="ARBA00022643"/>
    </source>
</evidence>
<dbReference type="AlphaFoldDB" id="A0A212ASE6"/>
<accession>A0A212ASE6</accession>
<dbReference type="EMBL" id="NIPV01000031">
    <property type="protein sequence ID" value="OWJ75970.1"/>
    <property type="molecule type" value="Genomic_DNA"/>
</dbReference>
<comment type="similarity">
    <text evidence="1 7">Belongs to the SsuD family.</text>
</comment>
<dbReference type="GO" id="GO:0046306">
    <property type="term" value="P:alkanesulfonate catabolic process"/>
    <property type="evidence" value="ECO:0007669"/>
    <property type="project" value="TreeGrafter"/>
</dbReference>
<evidence type="ECO:0000259" key="8">
    <source>
        <dbReference type="Pfam" id="PF00296"/>
    </source>
</evidence>
<dbReference type="Pfam" id="PF00296">
    <property type="entry name" value="Bac_luciferase"/>
    <property type="match status" value="1"/>
</dbReference>
<dbReference type="Proteomes" id="UP000214673">
    <property type="component" value="Unassembled WGS sequence"/>
</dbReference>
<feature type="domain" description="Luciferase-like" evidence="8">
    <location>
        <begin position="15"/>
        <end position="338"/>
    </location>
</feature>
<dbReference type="NCBIfam" id="NF001939">
    <property type="entry name" value="PRK00719.1"/>
    <property type="match status" value="1"/>
</dbReference>
<dbReference type="Gene3D" id="3.20.20.30">
    <property type="entry name" value="Luciferase-like domain"/>
    <property type="match status" value="1"/>
</dbReference>
<evidence type="ECO:0000256" key="7">
    <source>
        <dbReference type="HAMAP-Rule" id="MF_01229"/>
    </source>
</evidence>
<dbReference type="EMBL" id="NIPX01000008">
    <property type="protein sequence ID" value="OWJ84389.1"/>
    <property type="molecule type" value="Genomic_DNA"/>
</dbReference>
<organism evidence="10 11">
    <name type="scientific">Haematobacter missouriensis</name>
    <dbReference type="NCBI Taxonomy" id="366616"/>
    <lineage>
        <taxon>Bacteria</taxon>
        <taxon>Pseudomonadati</taxon>
        <taxon>Pseudomonadota</taxon>
        <taxon>Alphaproteobacteria</taxon>
        <taxon>Rhodobacterales</taxon>
        <taxon>Paracoccaceae</taxon>
        <taxon>Haematobacter</taxon>
    </lineage>
</organism>
<gene>
    <name evidence="7 10" type="primary">ssuD</name>
    <name evidence="10" type="ORF">CDV52_08500</name>
    <name evidence="9" type="ORF">CDV53_09185</name>
</gene>
<dbReference type="GO" id="GO:0008726">
    <property type="term" value="F:alkanesulfonate monooxygenase activity"/>
    <property type="evidence" value="ECO:0007669"/>
    <property type="project" value="UniProtKB-UniRule"/>
</dbReference>
<dbReference type="InterPro" id="IPR050172">
    <property type="entry name" value="SsuD_RutA_monooxygenase"/>
</dbReference>
<name>A0A212ASE6_9RHOB</name>
<evidence type="ECO:0000256" key="6">
    <source>
        <dbReference type="ARBA" id="ARBA00023033"/>
    </source>
</evidence>
<dbReference type="OrthoDB" id="9814695at2"/>
<dbReference type="STRING" id="366616.CG51_06880"/>
<comment type="caution">
    <text evidence="10">The sequence shown here is derived from an EMBL/GenBank/DDBJ whole genome shotgun (WGS) entry which is preliminary data.</text>
</comment>
<dbReference type="InterPro" id="IPR011251">
    <property type="entry name" value="Luciferase-like_dom"/>
</dbReference>
<keyword evidence="5 7" id="KW-0560">Oxidoreductase</keyword>
<dbReference type="SUPFAM" id="SSF51679">
    <property type="entry name" value="Bacterial luciferase-like"/>
    <property type="match status" value="1"/>
</dbReference>
<dbReference type="PANTHER" id="PTHR42847">
    <property type="entry name" value="ALKANESULFONATE MONOOXYGENASE"/>
    <property type="match status" value="1"/>
</dbReference>
<evidence type="ECO:0000256" key="2">
    <source>
        <dbReference type="ARBA" id="ARBA00012113"/>
    </source>
</evidence>
<dbReference type="RefSeq" id="WP_035745400.1">
    <property type="nucleotide sequence ID" value="NZ_CALUEG010000013.1"/>
</dbReference>
<dbReference type="InterPro" id="IPR036661">
    <property type="entry name" value="Luciferase-like_sf"/>
</dbReference>
<comment type="function">
    <text evidence="7">Catalyzes the desulfonation of aliphatic sulfonates.</text>
</comment>
<dbReference type="PANTHER" id="PTHR42847:SF4">
    <property type="entry name" value="ALKANESULFONATE MONOOXYGENASE-RELATED"/>
    <property type="match status" value="1"/>
</dbReference>
<proteinExistence type="inferred from homology"/>
<protein>
    <recommendedName>
        <fullName evidence="2 7">Alkanesulfonate monooxygenase</fullName>
        <ecNumber evidence="2 7">1.14.14.5</ecNumber>
    </recommendedName>
    <alternativeName>
        <fullName evidence="7">FMNH2-dependent aliphatic sulfonate monooxygenase</fullName>
    </alternativeName>
</protein>
<evidence type="ECO:0000313" key="10">
    <source>
        <dbReference type="EMBL" id="OWJ84389.1"/>
    </source>
</evidence>
<evidence type="ECO:0000256" key="3">
    <source>
        <dbReference type="ARBA" id="ARBA00022630"/>
    </source>
</evidence>
<dbReference type="CDD" id="cd01094">
    <property type="entry name" value="Alkanesulfonate_monoxygenase"/>
    <property type="match status" value="1"/>
</dbReference>
<dbReference type="InterPro" id="IPR019911">
    <property type="entry name" value="Alkanesulphonate_mOase_FMN-dep"/>
</dbReference>
<dbReference type="EC" id="1.14.14.5" evidence="2 7"/>
<comment type="catalytic activity">
    <reaction evidence="7">
        <text>an alkanesulfonate + FMNH2 + O2 = an aldehyde + FMN + sulfite + H2O + 2 H(+)</text>
        <dbReference type="Rhea" id="RHEA:23064"/>
        <dbReference type="ChEBI" id="CHEBI:15377"/>
        <dbReference type="ChEBI" id="CHEBI:15378"/>
        <dbReference type="ChEBI" id="CHEBI:15379"/>
        <dbReference type="ChEBI" id="CHEBI:17359"/>
        <dbReference type="ChEBI" id="CHEBI:17478"/>
        <dbReference type="ChEBI" id="CHEBI:57618"/>
        <dbReference type="ChEBI" id="CHEBI:58210"/>
        <dbReference type="ChEBI" id="CHEBI:134249"/>
        <dbReference type="EC" id="1.14.14.5"/>
    </reaction>
</comment>
<evidence type="ECO:0000256" key="1">
    <source>
        <dbReference type="ARBA" id="ARBA00007044"/>
    </source>
</evidence>
<reference evidence="11 12" key="1">
    <citation type="submission" date="2016-11" db="EMBL/GenBank/DDBJ databases">
        <title>Comparison of Traditional DNA-DNA Hybridization with In Silico Genomic Analysis.</title>
        <authorList>
            <person name="Nicholson A.C."/>
            <person name="Sammons S."/>
            <person name="Humrighouse B.W."/>
            <person name="Graziano J."/>
            <person name="Lasker B."/>
            <person name="Whitney A.M."/>
            <person name="Mcquiston J.R."/>
        </authorList>
    </citation>
    <scope>NUCLEOTIDE SEQUENCE [LARGE SCALE GENOMIC DNA]</scope>
    <source>
        <strain evidence="9 12">H1892</strain>
        <strain evidence="10 11">H2381</strain>
    </source>
</reference>
<evidence type="ECO:0000256" key="5">
    <source>
        <dbReference type="ARBA" id="ARBA00023002"/>
    </source>
</evidence>
<evidence type="ECO:0000313" key="9">
    <source>
        <dbReference type="EMBL" id="OWJ75970.1"/>
    </source>
</evidence>
<keyword evidence="12" id="KW-1185">Reference proteome</keyword>
<dbReference type="NCBIfam" id="TIGR03565">
    <property type="entry name" value="alk_sulf_monoox"/>
    <property type="match status" value="1"/>
</dbReference>
<dbReference type="HAMAP" id="MF_01229">
    <property type="entry name" value="Alkanesulf_monooxygen"/>
    <property type="match status" value="1"/>
</dbReference>
<keyword evidence="4 7" id="KW-0288">FMN</keyword>
<evidence type="ECO:0000313" key="12">
    <source>
        <dbReference type="Proteomes" id="UP000214673"/>
    </source>
</evidence>
<evidence type="ECO:0000313" key="11">
    <source>
        <dbReference type="Proteomes" id="UP000196640"/>
    </source>
</evidence>
<keyword evidence="3 7" id="KW-0285">Flavoprotein</keyword>
<sequence length="392" mass="42761">MTLIAPLRDSADPLNFFWFIPTHGDGSYLGSESQQRPQDPGYFRQVAQAADRLGYQGVLLPTGQNCEDSWITAAGLATATERLKFLVALRPGVTLPSFAARQTAALDRLSGGRLLLNVVVGGNPVELAGDGVFLAHDERYDQAREFLTIWRDLLDGRTVDFDGKYYRMEAGRLDLPTVEGKAPPLWFGGSSEAGQDLAGELVETYLTWGEPPAQVAEKVAAARAKAARHGRRLRFGIRLHFIVRETEEEAWAAADKLISRVTDEQIEKAQARFLKEMDSVGQRRMSELHGGRRDRLVVAPNLWAGVGLVRGGAGTALVGTPAQVAERLREYQAVGVDTVIGSGYPHLEEAYRVAELLFPELGIDRGGSRVSRAIANEFSVGDHGRRLAGAVS</sequence>
<keyword evidence="6 7" id="KW-0503">Monooxygenase</keyword>